<dbReference type="EMBL" id="KN832988">
    <property type="protein sequence ID" value="KIM84340.1"/>
    <property type="molecule type" value="Genomic_DNA"/>
</dbReference>
<dbReference type="HOGENOM" id="CLU_002512_2_0_1"/>
<gene>
    <name evidence="2" type="ORF">PILCRDRAFT_68191</name>
</gene>
<dbReference type="GO" id="GO:0006402">
    <property type="term" value="P:mRNA catabolic process"/>
    <property type="evidence" value="ECO:0007669"/>
    <property type="project" value="TreeGrafter"/>
</dbReference>
<dbReference type="OrthoDB" id="2285229at2759"/>
<keyword evidence="3" id="KW-1185">Reference proteome</keyword>
<protein>
    <recommendedName>
        <fullName evidence="1">RNB domain-containing protein</fullName>
    </recommendedName>
</protein>
<evidence type="ECO:0000313" key="3">
    <source>
        <dbReference type="Proteomes" id="UP000054166"/>
    </source>
</evidence>
<evidence type="ECO:0000259" key="1">
    <source>
        <dbReference type="SMART" id="SM00955"/>
    </source>
</evidence>
<dbReference type="STRING" id="765440.A0A0C3FIW3"/>
<sequence>MSLSSKLISRVSSGRKRSTHLGFLQRDLSSLRPRDILPEHLKSLDKLTHSLVNKHAPPHGKIWSPTPSLRGEEKALANTIQKYGDGHILSAEQVAFAAEADFGDLHDDPPEPRDLNLWPGTFVEVRRNAIVTHGIILGEIFHEAQWKIVSLSSSGEIWTHMREDIMFELPSIVPQDLASRCGVQTYGESKVQVNARVELLRRIRQLELATAEVQHELGRTLVTLYPKVRSSNPDEWKQITVTEAATIIAPDVPHDFLTRFAIHKYMMNSPNHFVADSVAYRTSHRFRVRPKSHLDRLEKVFTLAHQRSGPMQAFAIKARELIDENRQRAEDSRAEPHSERPRAQNVFTPEDAIIINFLQDAMRAARFIQQDPYMVIVVKIIKAIDRFNGKVDDSAVFQLLTDLGVMAPWQDVVSTMKDLALDQEPEESSSIVAAQNAIVEKAQAKPATKSIVNGEVLGPEDFYTHDLLESVRHDFGNLPVYVIDDANAEELDDGISIEKIPSEPDCTWIHAHIADPTAVLPPTHVFAHQAREMVTTAYYLHRTWPMLPQSMMRTMIHSVGELATAGKPERVLSFSFKVDGTGDIVDYNVRAGIIRNVHRTTYDAVDYSLGRTPFQVIYPFGGQPPPPLPVVNLNEQHQANLHTLQETINRLVKRTLQLPIFTHGKSAAKTIISQKPLYSNPVNPLKPPMFRGFPSLTYTVIPITYFSQGARLLVTQCMTAASRVASRWALDRGVPLLRRTSSQPLTLSDNDFADLLASKDQYGTVPLAMAFEKALTTPAASYTLEPALHWALGIPEGEGYCRVTSPLRRYSDMIAHWQIKHALLHPTSSSPLFSSEWLEKYGRDLILQEKIRKRAEKNHTDFWALQFIRRWIQNPAQPDGPDPLASLVGYASSPPANNYVQNDVQAKFFLPELGLNAFLTGLRNPGVPLITVGEAHKVRIKEIRLSTKPQLMLTV</sequence>
<dbReference type="GO" id="GO:0003723">
    <property type="term" value="F:RNA binding"/>
    <property type="evidence" value="ECO:0007669"/>
    <property type="project" value="InterPro"/>
</dbReference>
<dbReference type="SUPFAM" id="SSF50249">
    <property type="entry name" value="Nucleic acid-binding proteins"/>
    <property type="match status" value="1"/>
</dbReference>
<dbReference type="AlphaFoldDB" id="A0A0C3FIW3"/>
<dbReference type="PANTHER" id="PTHR23355">
    <property type="entry name" value="RIBONUCLEASE"/>
    <property type="match status" value="1"/>
</dbReference>
<dbReference type="SMART" id="SM00955">
    <property type="entry name" value="RNB"/>
    <property type="match status" value="1"/>
</dbReference>
<dbReference type="InParanoid" id="A0A0C3FIW3"/>
<reference evidence="2 3" key="1">
    <citation type="submission" date="2014-04" db="EMBL/GenBank/DDBJ databases">
        <authorList>
            <consortium name="DOE Joint Genome Institute"/>
            <person name="Kuo A."/>
            <person name="Tarkka M."/>
            <person name="Buscot F."/>
            <person name="Kohler A."/>
            <person name="Nagy L.G."/>
            <person name="Floudas D."/>
            <person name="Copeland A."/>
            <person name="Barry K.W."/>
            <person name="Cichocki N."/>
            <person name="Veneault-Fourrey C."/>
            <person name="LaButti K."/>
            <person name="Lindquist E.A."/>
            <person name="Lipzen A."/>
            <person name="Lundell T."/>
            <person name="Morin E."/>
            <person name="Murat C."/>
            <person name="Sun H."/>
            <person name="Tunlid A."/>
            <person name="Henrissat B."/>
            <person name="Grigoriev I.V."/>
            <person name="Hibbett D.S."/>
            <person name="Martin F."/>
            <person name="Nordberg H.P."/>
            <person name="Cantor M.N."/>
            <person name="Hua S.X."/>
        </authorList>
    </citation>
    <scope>NUCLEOTIDE SEQUENCE [LARGE SCALE GENOMIC DNA]</scope>
    <source>
        <strain evidence="2 3">F 1598</strain>
    </source>
</reference>
<evidence type="ECO:0000313" key="2">
    <source>
        <dbReference type="EMBL" id="KIM84340.1"/>
    </source>
</evidence>
<dbReference type="PANTHER" id="PTHR23355:SF65">
    <property type="entry name" value="EXORIBONUCLEASE CYT-4, PUTATIVE (AFU_ORTHOLOGUE AFUA_7G01550)-RELATED"/>
    <property type="match status" value="1"/>
</dbReference>
<dbReference type="InterPro" id="IPR050180">
    <property type="entry name" value="RNR_Ribonuclease"/>
</dbReference>
<accession>A0A0C3FIW3</accession>
<feature type="domain" description="RNB" evidence="1">
    <location>
        <begin position="472"/>
        <end position="825"/>
    </location>
</feature>
<organism evidence="2 3">
    <name type="scientific">Piloderma croceum (strain F 1598)</name>
    <dbReference type="NCBI Taxonomy" id="765440"/>
    <lineage>
        <taxon>Eukaryota</taxon>
        <taxon>Fungi</taxon>
        <taxon>Dikarya</taxon>
        <taxon>Basidiomycota</taxon>
        <taxon>Agaricomycotina</taxon>
        <taxon>Agaricomycetes</taxon>
        <taxon>Agaricomycetidae</taxon>
        <taxon>Atheliales</taxon>
        <taxon>Atheliaceae</taxon>
        <taxon>Piloderma</taxon>
    </lineage>
</organism>
<dbReference type="FunCoup" id="A0A0C3FIW3">
    <property type="interactions" value="1"/>
</dbReference>
<dbReference type="InterPro" id="IPR001900">
    <property type="entry name" value="RNase_II/R"/>
</dbReference>
<dbReference type="Pfam" id="PF00773">
    <property type="entry name" value="RNB"/>
    <property type="match status" value="1"/>
</dbReference>
<proteinExistence type="predicted"/>
<dbReference type="InterPro" id="IPR012340">
    <property type="entry name" value="NA-bd_OB-fold"/>
</dbReference>
<name>A0A0C3FIW3_PILCF</name>
<dbReference type="GO" id="GO:0000932">
    <property type="term" value="C:P-body"/>
    <property type="evidence" value="ECO:0007669"/>
    <property type="project" value="TreeGrafter"/>
</dbReference>
<dbReference type="Proteomes" id="UP000054166">
    <property type="component" value="Unassembled WGS sequence"/>
</dbReference>
<reference evidence="3" key="2">
    <citation type="submission" date="2015-01" db="EMBL/GenBank/DDBJ databases">
        <title>Evolutionary Origins and Diversification of the Mycorrhizal Mutualists.</title>
        <authorList>
            <consortium name="DOE Joint Genome Institute"/>
            <consortium name="Mycorrhizal Genomics Consortium"/>
            <person name="Kohler A."/>
            <person name="Kuo A."/>
            <person name="Nagy L.G."/>
            <person name="Floudas D."/>
            <person name="Copeland A."/>
            <person name="Barry K.W."/>
            <person name="Cichocki N."/>
            <person name="Veneault-Fourrey C."/>
            <person name="LaButti K."/>
            <person name="Lindquist E.A."/>
            <person name="Lipzen A."/>
            <person name="Lundell T."/>
            <person name="Morin E."/>
            <person name="Murat C."/>
            <person name="Riley R."/>
            <person name="Ohm R."/>
            <person name="Sun H."/>
            <person name="Tunlid A."/>
            <person name="Henrissat B."/>
            <person name="Grigoriev I.V."/>
            <person name="Hibbett D.S."/>
            <person name="Martin F."/>
        </authorList>
    </citation>
    <scope>NUCLEOTIDE SEQUENCE [LARGE SCALE GENOMIC DNA]</scope>
    <source>
        <strain evidence="3">F 1598</strain>
    </source>
</reference>
<dbReference type="GO" id="GO:0000175">
    <property type="term" value="F:3'-5'-RNA exonuclease activity"/>
    <property type="evidence" value="ECO:0007669"/>
    <property type="project" value="TreeGrafter"/>
</dbReference>